<dbReference type="RefSeq" id="WP_382414978.1">
    <property type="nucleotide sequence ID" value="NZ_AP031500.1"/>
</dbReference>
<keyword evidence="2" id="KW-1185">Reference proteome</keyword>
<evidence type="ECO:0000313" key="1">
    <source>
        <dbReference type="EMBL" id="MFC3154619.1"/>
    </source>
</evidence>
<evidence type="ECO:0000313" key="2">
    <source>
        <dbReference type="Proteomes" id="UP001595548"/>
    </source>
</evidence>
<proteinExistence type="predicted"/>
<dbReference type="EMBL" id="JBHRTL010000005">
    <property type="protein sequence ID" value="MFC3154619.1"/>
    <property type="molecule type" value="Genomic_DNA"/>
</dbReference>
<accession>A0ABV7HL75</accession>
<gene>
    <name evidence="1" type="ORF">ACFOEB_05335</name>
</gene>
<reference evidence="2" key="1">
    <citation type="journal article" date="2019" name="Int. J. Syst. Evol. Microbiol.">
        <title>The Global Catalogue of Microorganisms (GCM) 10K type strain sequencing project: providing services to taxonomists for standard genome sequencing and annotation.</title>
        <authorList>
            <consortium name="The Broad Institute Genomics Platform"/>
            <consortium name="The Broad Institute Genome Sequencing Center for Infectious Disease"/>
            <person name="Wu L."/>
            <person name="Ma J."/>
        </authorList>
    </citation>
    <scope>NUCLEOTIDE SEQUENCE [LARGE SCALE GENOMIC DNA]</scope>
    <source>
        <strain evidence="2">KCTC 52141</strain>
    </source>
</reference>
<dbReference type="Proteomes" id="UP001595548">
    <property type="component" value="Unassembled WGS sequence"/>
</dbReference>
<organism evidence="1 2">
    <name type="scientific">Gilvimarinus japonicus</name>
    <dbReference type="NCBI Taxonomy" id="1796469"/>
    <lineage>
        <taxon>Bacteria</taxon>
        <taxon>Pseudomonadati</taxon>
        <taxon>Pseudomonadota</taxon>
        <taxon>Gammaproteobacteria</taxon>
        <taxon>Cellvibrionales</taxon>
        <taxon>Cellvibrionaceae</taxon>
        <taxon>Gilvimarinus</taxon>
    </lineage>
</organism>
<sequence>MLYNDSVWFDNKLWLSSDYEFKTVTGDKVEPAMFGEQRLPFSGHMDARDGLLVIASLHQVYAFDGKQWQCLVSPYE</sequence>
<comment type="caution">
    <text evidence="1">The sequence shown here is derived from an EMBL/GenBank/DDBJ whole genome shotgun (WGS) entry which is preliminary data.</text>
</comment>
<name>A0ABV7HL75_9GAMM</name>
<protein>
    <submittedName>
        <fullName evidence="1">Uncharacterized protein</fullName>
    </submittedName>
</protein>